<protein>
    <submittedName>
        <fullName evidence="2">Uncharacterized protein</fullName>
    </submittedName>
</protein>
<gene>
    <name evidence="2" type="ORF">ISS99_08430</name>
</gene>
<organism evidence="2 3">
    <name type="scientific">Dyella mobilis</name>
    <dbReference type="NCBI Taxonomy" id="1849582"/>
    <lineage>
        <taxon>Bacteria</taxon>
        <taxon>Pseudomonadati</taxon>
        <taxon>Pseudomonadota</taxon>
        <taxon>Gammaproteobacteria</taxon>
        <taxon>Lysobacterales</taxon>
        <taxon>Rhodanobacteraceae</taxon>
        <taxon>Dyella</taxon>
    </lineage>
</organism>
<evidence type="ECO:0000256" key="1">
    <source>
        <dbReference type="SAM" id="MobiDB-lite"/>
    </source>
</evidence>
<feature type="compositionally biased region" description="Basic and acidic residues" evidence="1">
    <location>
        <begin position="22"/>
        <end position="35"/>
    </location>
</feature>
<keyword evidence="3" id="KW-1185">Reference proteome</keyword>
<dbReference type="Proteomes" id="UP001430193">
    <property type="component" value="Unassembled WGS sequence"/>
</dbReference>
<evidence type="ECO:0000313" key="3">
    <source>
        <dbReference type="Proteomes" id="UP001430193"/>
    </source>
</evidence>
<comment type="caution">
    <text evidence="2">The sequence shown here is derived from an EMBL/GenBank/DDBJ whole genome shotgun (WGS) entry which is preliminary data.</text>
</comment>
<evidence type="ECO:0000313" key="2">
    <source>
        <dbReference type="EMBL" id="MBM7129548.1"/>
    </source>
</evidence>
<feature type="region of interest" description="Disordered" evidence="1">
    <location>
        <begin position="1"/>
        <end position="53"/>
    </location>
</feature>
<dbReference type="EMBL" id="JADIKF010000038">
    <property type="protein sequence ID" value="MBM7129548.1"/>
    <property type="molecule type" value="Genomic_DNA"/>
</dbReference>
<dbReference type="RefSeq" id="WP_204631166.1">
    <property type="nucleotide sequence ID" value="NZ_BSOC01000003.1"/>
</dbReference>
<sequence>MPGSTAEIGQPNKRSGSASRLCNHDEKRKCTEREGYGNPEGDEMVDQAAGGEDQEYRVGGYEAKREHCEMLARKIPFACVDFTHHYLGPFQDM</sequence>
<proteinExistence type="predicted"/>
<accession>A0ABS2KGP8</accession>
<name>A0ABS2KGP8_9GAMM</name>
<reference evidence="2" key="1">
    <citation type="submission" date="2020-10" db="EMBL/GenBank/DDBJ databases">
        <title>Phylogeny of dyella-like bacteria.</title>
        <authorList>
            <person name="Fu J."/>
        </authorList>
    </citation>
    <scope>NUCLEOTIDE SEQUENCE</scope>
    <source>
        <strain evidence="2">DHON07</strain>
    </source>
</reference>